<proteinExistence type="predicted"/>
<keyword evidence="1" id="KW-0472">Membrane</keyword>
<dbReference type="AlphaFoldDB" id="A0A9D3QGT2"/>
<keyword evidence="3" id="KW-1185">Reference proteome</keyword>
<feature type="transmembrane region" description="Helical" evidence="1">
    <location>
        <begin position="102"/>
        <end position="126"/>
    </location>
</feature>
<accession>A0A9D3QGT2</accession>
<keyword evidence="1" id="KW-0812">Transmembrane</keyword>
<evidence type="ECO:0000313" key="3">
    <source>
        <dbReference type="Proteomes" id="UP001046870"/>
    </source>
</evidence>
<protein>
    <submittedName>
        <fullName evidence="2">Uncharacterized protein</fullName>
    </submittedName>
</protein>
<keyword evidence="1" id="KW-1133">Transmembrane helix</keyword>
<dbReference type="EMBL" id="JAFDVH010000001">
    <property type="protein sequence ID" value="KAG7492450.1"/>
    <property type="molecule type" value="Genomic_DNA"/>
</dbReference>
<reference evidence="2" key="1">
    <citation type="submission" date="2021-01" db="EMBL/GenBank/DDBJ databases">
        <authorList>
            <person name="Zahm M."/>
            <person name="Roques C."/>
            <person name="Cabau C."/>
            <person name="Klopp C."/>
            <person name="Donnadieu C."/>
            <person name="Jouanno E."/>
            <person name="Lampietro C."/>
            <person name="Louis A."/>
            <person name="Herpin A."/>
            <person name="Echchiki A."/>
            <person name="Berthelot C."/>
            <person name="Parey E."/>
            <person name="Roest-Crollius H."/>
            <person name="Braasch I."/>
            <person name="Postlethwait J."/>
            <person name="Bobe J."/>
            <person name="Montfort J."/>
            <person name="Bouchez O."/>
            <person name="Begum T."/>
            <person name="Mejri S."/>
            <person name="Adams A."/>
            <person name="Chen W.-J."/>
            <person name="Guiguen Y."/>
        </authorList>
    </citation>
    <scope>NUCLEOTIDE SEQUENCE</scope>
    <source>
        <strain evidence="2">YG-15Mar2019-1</strain>
        <tissue evidence="2">Brain</tissue>
    </source>
</reference>
<dbReference type="Proteomes" id="UP001046870">
    <property type="component" value="Chromosome 1"/>
</dbReference>
<evidence type="ECO:0000313" key="2">
    <source>
        <dbReference type="EMBL" id="KAG7492450.1"/>
    </source>
</evidence>
<sequence length="155" mass="17078">MEEGSTLAWRRTKRVQSGRVEPALQNQHLSLLEQLHGVTETFPQLHPKRHIGSLSLPWRNCPLSITINNTFTSPASEPDPPLTAALQLIWGRAGCCLPNTDVFLSFVLSLCLFCFLLCSYDSLALLRVILEGGGIRECVCEQSAVTGHLLIPLGK</sequence>
<organism evidence="2 3">
    <name type="scientific">Megalops atlanticus</name>
    <name type="common">Tarpon</name>
    <name type="synonym">Clupea gigantea</name>
    <dbReference type="NCBI Taxonomy" id="7932"/>
    <lineage>
        <taxon>Eukaryota</taxon>
        <taxon>Metazoa</taxon>
        <taxon>Chordata</taxon>
        <taxon>Craniata</taxon>
        <taxon>Vertebrata</taxon>
        <taxon>Euteleostomi</taxon>
        <taxon>Actinopterygii</taxon>
        <taxon>Neopterygii</taxon>
        <taxon>Teleostei</taxon>
        <taxon>Elopiformes</taxon>
        <taxon>Megalopidae</taxon>
        <taxon>Megalops</taxon>
    </lineage>
</organism>
<evidence type="ECO:0000256" key="1">
    <source>
        <dbReference type="SAM" id="Phobius"/>
    </source>
</evidence>
<comment type="caution">
    <text evidence="2">The sequence shown here is derived from an EMBL/GenBank/DDBJ whole genome shotgun (WGS) entry which is preliminary data.</text>
</comment>
<gene>
    <name evidence="2" type="ORF">MATL_G00014500</name>
</gene>
<name>A0A9D3QGT2_MEGAT</name>